<evidence type="ECO:0000256" key="6">
    <source>
        <dbReference type="ARBA" id="ARBA00023163"/>
    </source>
</evidence>
<evidence type="ECO:0000313" key="10">
    <source>
        <dbReference type="Proteomes" id="UP000650524"/>
    </source>
</evidence>
<keyword evidence="5 7" id="KW-0238">DNA-binding</keyword>
<evidence type="ECO:0000256" key="1">
    <source>
        <dbReference type="ARBA" id="ARBA00013860"/>
    </source>
</evidence>
<dbReference type="AlphaFoldDB" id="A0A8J6N2R8"/>
<dbReference type="Proteomes" id="UP000650524">
    <property type="component" value="Unassembled WGS sequence"/>
</dbReference>
<accession>A0A8J6N2R8</accession>
<dbReference type="InterPro" id="IPR037914">
    <property type="entry name" value="SpoVT-AbrB_sf"/>
</dbReference>
<dbReference type="Gene3D" id="3.40.1550.20">
    <property type="entry name" value="Transcriptional regulator MraZ domain"/>
    <property type="match status" value="1"/>
</dbReference>
<feature type="domain" description="SpoVT-AbrB" evidence="8">
    <location>
        <begin position="5"/>
        <end position="50"/>
    </location>
</feature>
<gene>
    <name evidence="7 9" type="primary">mraZ</name>
    <name evidence="9" type="ORF">H8E19_13390</name>
</gene>
<feature type="domain" description="SpoVT-AbrB" evidence="8">
    <location>
        <begin position="78"/>
        <end position="121"/>
    </location>
</feature>
<organism evidence="9 10">
    <name type="scientific">Candidatus Desulfacyla euxinica</name>
    <dbReference type="NCBI Taxonomy" id="2841693"/>
    <lineage>
        <taxon>Bacteria</taxon>
        <taxon>Deltaproteobacteria</taxon>
        <taxon>Candidatus Desulfacyla</taxon>
    </lineage>
</organism>
<dbReference type="PANTHER" id="PTHR34701:SF1">
    <property type="entry name" value="TRANSCRIPTIONAL REGULATOR MRAZ"/>
    <property type="match status" value="1"/>
</dbReference>
<dbReference type="InterPro" id="IPR007159">
    <property type="entry name" value="SpoVT-AbrB_dom"/>
</dbReference>
<dbReference type="SUPFAM" id="SSF89447">
    <property type="entry name" value="AbrB/MazE/MraZ-like"/>
    <property type="match status" value="1"/>
</dbReference>
<dbReference type="GO" id="GO:0009295">
    <property type="term" value="C:nucleoid"/>
    <property type="evidence" value="ECO:0007669"/>
    <property type="project" value="UniProtKB-SubCell"/>
</dbReference>
<name>A0A8J6N2R8_9DELT</name>
<comment type="subunit">
    <text evidence="7">Forms oligomers.</text>
</comment>
<dbReference type="PROSITE" id="PS51740">
    <property type="entry name" value="SPOVT_ABRB"/>
    <property type="match status" value="2"/>
</dbReference>
<evidence type="ECO:0000256" key="3">
    <source>
        <dbReference type="ARBA" id="ARBA00022737"/>
    </source>
</evidence>
<dbReference type="GO" id="GO:0000976">
    <property type="term" value="F:transcription cis-regulatory region binding"/>
    <property type="evidence" value="ECO:0007669"/>
    <property type="project" value="TreeGrafter"/>
</dbReference>
<dbReference type="GO" id="GO:2000143">
    <property type="term" value="P:negative regulation of DNA-templated transcription initiation"/>
    <property type="evidence" value="ECO:0007669"/>
    <property type="project" value="TreeGrafter"/>
</dbReference>
<keyword evidence="4 7" id="KW-0805">Transcription regulation</keyword>
<evidence type="ECO:0000256" key="2">
    <source>
        <dbReference type="ARBA" id="ARBA00022490"/>
    </source>
</evidence>
<dbReference type="EMBL" id="JACNJD010000278">
    <property type="protein sequence ID" value="MBC8178394.1"/>
    <property type="molecule type" value="Genomic_DNA"/>
</dbReference>
<evidence type="ECO:0000256" key="4">
    <source>
        <dbReference type="ARBA" id="ARBA00023015"/>
    </source>
</evidence>
<evidence type="ECO:0000313" key="9">
    <source>
        <dbReference type="EMBL" id="MBC8178394.1"/>
    </source>
</evidence>
<evidence type="ECO:0000256" key="7">
    <source>
        <dbReference type="HAMAP-Rule" id="MF_01008"/>
    </source>
</evidence>
<comment type="caution">
    <text evidence="9">The sequence shown here is derived from an EMBL/GenBank/DDBJ whole genome shotgun (WGS) entry which is preliminary data.</text>
</comment>
<sequence>MFRGRSKHTLDDKGRLAIPKRFREVLDRKGDLCLMVTSRDNCLWAFTRDDWQTLEEKAANLPLFDKAGVAFLRGFISSAVECHVKSGRITIPPSLREDAGLQKEVVLAGQLKKFEIWDRERWEEEFERAKDAFPEASPSLLELRI</sequence>
<proteinExistence type="inferred from homology"/>
<dbReference type="GO" id="GO:0003700">
    <property type="term" value="F:DNA-binding transcription factor activity"/>
    <property type="evidence" value="ECO:0007669"/>
    <property type="project" value="UniProtKB-UniRule"/>
</dbReference>
<protein>
    <recommendedName>
        <fullName evidence="1 7">Transcriptional regulator MraZ</fullName>
    </recommendedName>
</protein>
<dbReference type="NCBIfam" id="TIGR00242">
    <property type="entry name" value="division/cell wall cluster transcriptional repressor MraZ"/>
    <property type="match status" value="1"/>
</dbReference>
<dbReference type="PANTHER" id="PTHR34701">
    <property type="entry name" value="TRANSCRIPTIONAL REGULATOR MRAZ"/>
    <property type="match status" value="1"/>
</dbReference>
<comment type="subcellular location">
    <subcellularLocation>
        <location evidence="7">Cytoplasm</location>
        <location evidence="7">Nucleoid</location>
    </subcellularLocation>
</comment>
<keyword evidence="2 7" id="KW-0963">Cytoplasm</keyword>
<dbReference type="InterPro" id="IPR020603">
    <property type="entry name" value="MraZ_dom"/>
</dbReference>
<dbReference type="InterPro" id="IPR035644">
    <property type="entry name" value="MraZ_C"/>
</dbReference>
<dbReference type="InterPro" id="IPR003444">
    <property type="entry name" value="MraZ"/>
</dbReference>
<comment type="similarity">
    <text evidence="7">Belongs to the MraZ family.</text>
</comment>
<dbReference type="CDD" id="cd16321">
    <property type="entry name" value="MraZ_C"/>
    <property type="match status" value="1"/>
</dbReference>
<dbReference type="HAMAP" id="MF_01008">
    <property type="entry name" value="MraZ"/>
    <property type="match status" value="1"/>
</dbReference>
<keyword evidence="6 7" id="KW-0804">Transcription</keyword>
<dbReference type="InterPro" id="IPR038619">
    <property type="entry name" value="MraZ_sf"/>
</dbReference>
<dbReference type="CDD" id="cd16320">
    <property type="entry name" value="MraZ_N"/>
    <property type="match status" value="1"/>
</dbReference>
<keyword evidence="3" id="KW-0677">Repeat</keyword>
<dbReference type="Pfam" id="PF02381">
    <property type="entry name" value="MraZ"/>
    <property type="match status" value="2"/>
</dbReference>
<evidence type="ECO:0000256" key="5">
    <source>
        <dbReference type="ARBA" id="ARBA00023125"/>
    </source>
</evidence>
<dbReference type="GO" id="GO:0005737">
    <property type="term" value="C:cytoplasm"/>
    <property type="evidence" value="ECO:0007669"/>
    <property type="project" value="UniProtKB-UniRule"/>
</dbReference>
<evidence type="ECO:0000259" key="8">
    <source>
        <dbReference type="PROSITE" id="PS51740"/>
    </source>
</evidence>
<reference evidence="9 10" key="1">
    <citation type="submission" date="2020-08" db="EMBL/GenBank/DDBJ databases">
        <title>Bridging the membrane lipid divide: bacteria of the FCB group superphylum have the potential to synthesize archaeal ether lipids.</title>
        <authorList>
            <person name="Villanueva L."/>
            <person name="Von Meijenfeldt F.A.B."/>
            <person name="Westbye A.B."/>
            <person name="Yadav S."/>
            <person name="Hopmans E.C."/>
            <person name="Dutilh B.E."/>
            <person name="Sinninghe Damste J.S."/>
        </authorList>
    </citation>
    <scope>NUCLEOTIDE SEQUENCE [LARGE SCALE GENOMIC DNA]</scope>
    <source>
        <strain evidence="9">NIOZ-UU27</strain>
    </source>
</reference>
<dbReference type="InterPro" id="IPR035642">
    <property type="entry name" value="MraZ_N"/>
</dbReference>